<dbReference type="AlphaFoldDB" id="A0A1J1H6T9"/>
<dbReference type="VEuPathDB" id="PlasmoDB:PRELSG_0935600"/>
<proteinExistence type="predicted"/>
<evidence type="ECO:0000256" key="1">
    <source>
        <dbReference type="SAM" id="Coils"/>
    </source>
</evidence>
<keyword evidence="3" id="KW-1185">Reference proteome</keyword>
<name>A0A1J1H6T9_PLARL</name>
<evidence type="ECO:0000313" key="3">
    <source>
        <dbReference type="Proteomes" id="UP000220158"/>
    </source>
</evidence>
<dbReference type="KEGG" id="prel:PRELSG_0935600"/>
<reference evidence="2 3" key="1">
    <citation type="submission" date="2015-04" db="EMBL/GenBank/DDBJ databases">
        <authorList>
            <consortium name="Pathogen Informatics"/>
        </authorList>
    </citation>
    <scope>NUCLEOTIDE SEQUENCE [LARGE SCALE GENOMIC DNA]</scope>
    <source>
        <strain evidence="2 3">SGS1</strain>
    </source>
</reference>
<dbReference type="Proteomes" id="UP000220158">
    <property type="component" value="Chromosome 9"/>
</dbReference>
<accession>A0A1J1H6T9</accession>
<dbReference type="OrthoDB" id="371003at2759"/>
<protein>
    <submittedName>
        <fullName evidence="2">Uncharacterized protein</fullName>
    </submittedName>
</protein>
<feature type="coiled-coil region" evidence="1">
    <location>
        <begin position="473"/>
        <end position="531"/>
    </location>
</feature>
<organism evidence="2 3">
    <name type="scientific">Plasmodium relictum</name>
    <dbReference type="NCBI Taxonomy" id="85471"/>
    <lineage>
        <taxon>Eukaryota</taxon>
        <taxon>Sar</taxon>
        <taxon>Alveolata</taxon>
        <taxon>Apicomplexa</taxon>
        <taxon>Aconoidasida</taxon>
        <taxon>Haemosporida</taxon>
        <taxon>Plasmodiidae</taxon>
        <taxon>Plasmodium</taxon>
        <taxon>Plasmodium (Haemamoeba)</taxon>
    </lineage>
</organism>
<dbReference type="EMBL" id="LN835304">
    <property type="protein sequence ID" value="CRH00252.1"/>
    <property type="molecule type" value="Genomic_DNA"/>
</dbReference>
<dbReference type="RefSeq" id="XP_028533256.1">
    <property type="nucleotide sequence ID" value="XM_028676804.1"/>
</dbReference>
<evidence type="ECO:0000313" key="2">
    <source>
        <dbReference type="EMBL" id="CRH00252.1"/>
    </source>
</evidence>
<gene>
    <name evidence="2" type="ORF">PRELSG_0935600</name>
</gene>
<dbReference type="OMA" id="NKSHTCK"/>
<sequence length="720" mass="86841">MLIESKKKVKNLIYECNEKLKLYIKIKQTFKKSIIDKNTKELDDIYNQCVESKLNNFSEIKYFDDDFTGEKKLITDIIDSLLNNYVENNDGCVISFNKYENLKTISNDIEYEKKNDCINDNYLGNLIEHFFVKIKKLSAKENENKIYKLRFGAFNFSNIYDLLEEYGENKEYYKKIKSCTFKYEKEKIYVSNHTNVQPKNELKKFNEKTKAIEFSDLEKLKDIMNFAEKKKRLLEKKLKMNEPFFYTLITIDIIGAKKDNLVKTSMSNNYNKYILDRFYFLNISYCNSDDEKEDINTDELRKSVYEIINLIKYYLYGNLKIDISNFNYVSKIANEICSDLKKIHLKIVLYLPCNYNKIDENILNFLYSLDLKLKDYLNLFGNNLTKLENANYNLRDDKDFIISNSEKYQKLDRILFENIDLDENLKYSIMKEALNFPEESFDCLSLLNKTFQHNYNFYKEKEKEFHRNILNLVEKQNEIIKSYEEKENKKKDEINNILKEIYCINEKNLEIENEIQRHQNLNMKYLQKEENNELQNLKRLYTVDRILDKEYENFLEFRNESINNQEKAIKKEKTFQKIQDNNTSNDILDICEKQKEEYANNLNEALKYGEQYFQQTHNLKKKCDDAIRKKIELFKILKTTLINLNEKTNSLKDNFKVTKELKFIYPIDDNYISFNEKYRNYSRSNSLKEYNELLEELTKNDFNEKQIKWIYKMNSISKKL</sequence>
<keyword evidence="1" id="KW-0175">Coiled coil</keyword>
<dbReference type="GeneID" id="39736368"/>